<evidence type="ECO:0000313" key="1">
    <source>
        <dbReference type="EMBL" id="KAJ8022426.1"/>
    </source>
</evidence>
<dbReference type="Proteomes" id="UP001152320">
    <property type="component" value="Chromosome 20"/>
</dbReference>
<dbReference type="OrthoDB" id="5988108at2759"/>
<keyword evidence="2" id="KW-1185">Reference proteome</keyword>
<protein>
    <submittedName>
        <fullName evidence="1">Uncharacterized protein</fullName>
    </submittedName>
</protein>
<reference evidence="1" key="1">
    <citation type="submission" date="2021-10" db="EMBL/GenBank/DDBJ databases">
        <title>Tropical sea cucumber genome reveals ecological adaptation and Cuvierian tubules defense mechanism.</title>
        <authorList>
            <person name="Chen T."/>
        </authorList>
    </citation>
    <scope>NUCLEOTIDE SEQUENCE</scope>
    <source>
        <strain evidence="1">Nanhai2018</strain>
        <tissue evidence="1">Muscle</tissue>
    </source>
</reference>
<sequence length="178" mass="20164">MDMVQYNELIEQNISKAYKKAPPNTLKQITTAEKAIASKLEISDRIDTTGENQAFITLKDHKPNFNNKPTCRLINPSKSEIGKISKQILKRIIAKIIQSSGFNQFITTVTPFEKHVIFQAKKTMLFNTESTWCKRTNPSFDVTMGSFDGAETCEMVGLYILSQLQHININVGLYRDDG</sequence>
<proteinExistence type="predicted"/>
<name>A0A9Q0YNT3_HOLLE</name>
<dbReference type="AlphaFoldDB" id="A0A9Q0YNT3"/>
<gene>
    <name evidence="1" type="ORF">HOLleu_37322</name>
</gene>
<dbReference type="EMBL" id="JAIZAY010000020">
    <property type="protein sequence ID" value="KAJ8022426.1"/>
    <property type="molecule type" value="Genomic_DNA"/>
</dbReference>
<accession>A0A9Q0YNT3</accession>
<comment type="caution">
    <text evidence="1">The sequence shown here is derived from an EMBL/GenBank/DDBJ whole genome shotgun (WGS) entry which is preliminary data.</text>
</comment>
<evidence type="ECO:0000313" key="2">
    <source>
        <dbReference type="Proteomes" id="UP001152320"/>
    </source>
</evidence>
<organism evidence="1 2">
    <name type="scientific">Holothuria leucospilota</name>
    <name type="common">Black long sea cucumber</name>
    <name type="synonym">Mertensiothuria leucospilota</name>
    <dbReference type="NCBI Taxonomy" id="206669"/>
    <lineage>
        <taxon>Eukaryota</taxon>
        <taxon>Metazoa</taxon>
        <taxon>Echinodermata</taxon>
        <taxon>Eleutherozoa</taxon>
        <taxon>Echinozoa</taxon>
        <taxon>Holothuroidea</taxon>
        <taxon>Aspidochirotacea</taxon>
        <taxon>Aspidochirotida</taxon>
        <taxon>Holothuriidae</taxon>
        <taxon>Holothuria</taxon>
    </lineage>
</organism>